<dbReference type="Gene3D" id="3.40.50.12370">
    <property type="match status" value="1"/>
</dbReference>
<name>A0A6G7PXJ4_9BACT</name>
<dbReference type="EMBL" id="CP048877">
    <property type="protein sequence ID" value="QIJ72307.1"/>
    <property type="molecule type" value="Genomic_DNA"/>
</dbReference>
<dbReference type="KEGG" id="tav:G4V39_08500"/>
<sequence>MEKIIFIEQTDRESKHLPNVIEIARSKGAELVGLFLIPVSLETADWIETQEKQLKEAEARIKTFAEKMAQEAQRAGVSLNWRIVHYTPRAFMKTMAEIGPADIIIVGELDLDPLAEEGIKHLEDISIRMRCPVLSIKTLMPEEATSKKKVLARMAFFGALSAASYFLFFPQIDKLNHLIYMKGNILGALAVMATVPFHAYIYGSFTECIPKILGLEKSAGTHH</sequence>
<dbReference type="RefSeq" id="WP_166032525.1">
    <property type="nucleotide sequence ID" value="NZ_CP048877.1"/>
</dbReference>
<accession>A0A6G7PXJ4</accession>
<dbReference type="SUPFAM" id="SSF52402">
    <property type="entry name" value="Adenine nucleotide alpha hydrolases-like"/>
    <property type="match status" value="1"/>
</dbReference>
<gene>
    <name evidence="1" type="ORF">G4V39_08500</name>
</gene>
<keyword evidence="2" id="KW-1185">Reference proteome</keyword>
<organism evidence="1 2">
    <name type="scientific">Thermosulfuriphilus ammonigenes</name>
    <dbReference type="NCBI Taxonomy" id="1936021"/>
    <lineage>
        <taxon>Bacteria</taxon>
        <taxon>Pseudomonadati</taxon>
        <taxon>Thermodesulfobacteriota</taxon>
        <taxon>Thermodesulfobacteria</taxon>
        <taxon>Thermodesulfobacteriales</taxon>
        <taxon>Thermodesulfobacteriaceae</taxon>
        <taxon>Thermosulfuriphilus</taxon>
    </lineage>
</organism>
<dbReference type="Proteomes" id="UP000502179">
    <property type="component" value="Chromosome"/>
</dbReference>
<protein>
    <submittedName>
        <fullName evidence="1">Uncharacterized protein</fullName>
    </submittedName>
</protein>
<evidence type="ECO:0000313" key="2">
    <source>
        <dbReference type="Proteomes" id="UP000502179"/>
    </source>
</evidence>
<evidence type="ECO:0000313" key="1">
    <source>
        <dbReference type="EMBL" id="QIJ72307.1"/>
    </source>
</evidence>
<dbReference type="AlphaFoldDB" id="A0A6G7PXJ4"/>
<proteinExistence type="predicted"/>
<reference evidence="1 2" key="1">
    <citation type="submission" date="2020-02" db="EMBL/GenBank/DDBJ databases">
        <title>Genome analysis of Thermosulfuriphilus ammonigenes ST65T, an anaerobic thermophilic chemolithoautotrophic bacterium isolated from a deep-sea hydrothermal vent.</title>
        <authorList>
            <person name="Slobodkina G."/>
            <person name="Allioux M."/>
            <person name="Merkel A."/>
            <person name="Alain K."/>
            <person name="Jebbar M."/>
            <person name="Slobodkin A."/>
        </authorList>
    </citation>
    <scope>NUCLEOTIDE SEQUENCE [LARGE SCALE GENOMIC DNA]</scope>
    <source>
        <strain evidence="1 2">ST65</strain>
    </source>
</reference>